<dbReference type="AlphaFoldDB" id="A0A7Y0Q5N7"/>
<accession>A0A7Y0Q5N7</accession>
<gene>
    <name evidence="1" type="ORF">HIJ39_23520</name>
</gene>
<evidence type="ECO:0000313" key="2">
    <source>
        <dbReference type="Proteomes" id="UP000533476"/>
    </source>
</evidence>
<dbReference type="Proteomes" id="UP000533476">
    <property type="component" value="Unassembled WGS sequence"/>
</dbReference>
<sequence>ERFGLLVDAEWVHRQNRRWARRLRECISSNRNGEFQRLNSRSSASEIPDFQR</sequence>
<protein>
    <submittedName>
        <fullName evidence="1">Uncharacterized protein</fullName>
    </submittedName>
</protein>
<evidence type="ECO:0000313" key="1">
    <source>
        <dbReference type="EMBL" id="NMP25261.1"/>
    </source>
</evidence>
<name>A0A7Y0Q5N7_9FIRM</name>
<feature type="non-terminal residue" evidence="1">
    <location>
        <position position="1"/>
    </location>
</feature>
<dbReference type="EMBL" id="JABBVZ010000372">
    <property type="protein sequence ID" value="NMP25261.1"/>
    <property type="molecule type" value="Genomic_DNA"/>
</dbReference>
<reference evidence="1 2" key="1">
    <citation type="submission" date="2020-04" db="EMBL/GenBank/DDBJ databases">
        <authorList>
            <person name="Zhang R."/>
            <person name="Schippers A."/>
        </authorList>
    </citation>
    <scope>NUCLEOTIDE SEQUENCE [LARGE SCALE GENOMIC DNA]</scope>
    <source>
        <strain evidence="1 2">DSM 109850</strain>
    </source>
</reference>
<comment type="caution">
    <text evidence="1">The sequence shown here is derived from an EMBL/GenBank/DDBJ whole genome shotgun (WGS) entry which is preliminary data.</text>
</comment>
<proteinExistence type="predicted"/>
<organism evidence="1 2">
    <name type="scientific">Sulfobacillus harzensis</name>
    <dbReference type="NCBI Taxonomy" id="2729629"/>
    <lineage>
        <taxon>Bacteria</taxon>
        <taxon>Bacillati</taxon>
        <taxon>Bacillota</taxon>
        <taxon>Clostridia</taxon>
        <taxon>Eubacteriales</taxon>
        <taxon>Clostridiales Family XVII. Incertae Sedis</taxon>
        <taxon>Sulfobacillus</taxon>
    </lineage>
</organism>
<keyword evidence="2" id="KW-1185">Reference proteome</keyword>